<name>A0AAE0XDB3_9PEZI</name>
<keyword evidence="3" id="KW-1185">Reference proteome</keyword>
<comment type="caution">
    <text evidence="2">The sequence shown here is derived from an EMBL/GenBank/DDBJ whole genome shotgun (WGS) entry which is preliminary data.</text>
</comment>
<feature type="region of interest" description="Disordered" evidence="1">
    <location>
        <begin position="66"/>
        <end position="143"/>
    </location>
</feature>
<evidence type="ECO:0000256" key="1">
    <source>
        <dbReference type="SAM" id="MobiDB-lite"/>
    </source>
</evidence>
<feature type="compositionally biased region" description="Basic residues" evidence="1">
    <location>
        <begin position="16"/>
        <end position="26"/>
    </location>
</feature>
<reference evidence="2" key="1">
    <citation type="journal article" date="2023" name="Mol. Phylogenet. Evol.">
        <title>Genome-scale phylogeny and comparative genomics of the fungal order Sordariales.</title>
        <authorList>
            <person name="Hensen N."/>
            <person name="Bonometti L."/>
            <person name="Westerberg I."/>
            <person name="Brannstrom I.O."/>
            <person name="Guillou S."/>
            <person name="Cros-Aarteil S."/>
            <person name="Calhoun S."/>
            <person name="Haridas S."/>
            <person name="Kuo A."/>
            <person name="Mondo S."/>
            <person name="Pangilinan J."/>
            <person name="Riley R."/>
            <person name="LaButti K."/>
            <person name="Andreopoulos B."/>
            <person name="Lipzen A."/>
            <person name="Chen C."/>
            <person name="Yan M."/>
            <person name="Daum C."/>
            <person name="Ng V."/>
            <person name="Clum A."/>
            <person name="Steindorff A."/>
            <person name="Ohm R.A."/>
            <person name="Martin F."/>
            <person name="Silar P."/>
            <person name="Natvig D.O."/>
            <person name="Lalanne C."/>
            <person name="Gautier V."/>
            <person name="Ament-Velasquez S.L."/>
            <person name="Kruys A."/>
            <person name="Hutchinson M.I."/>
            <person name="Powell A.J."/>
            <person name="Barry K."/>
            <person name="Miller A.N."/>
            <person name="Grigoriev I.V."/>
            <person name="Debuchy R."/>
            <person name="Gladieux P."/>
            <person name="Hiltunen Thoren M."/>
            <person name="Johannesson H."/>
        </authorList>
    </citation>
    <scope>NUCLEOTIDE SEQUENCE</scope>
    <source>
        <strain evidence="2">CBS 314.62</strain>
    </source>
</reference>
<organism evidence="2 3">
    <name type="scientific">Podospora appendiculata</name>
    <dbReference type="NCBI Taxonomy" id="314037"/>
    <lineage>
        <taxon>Eukaryota</taxon>
        <taxon>Fungi</taxon>
        <taxon>Dikarya</taxon>
        <taxon>Ascomycota</taxon>
        <taxon>Pezizomycotina</taxon>
        <taxon>Sordariomycetes</taxon>
        <taxon>Sordariomycetidae</taxon>
        <taxon>Sordariales</taxon>
        <taxon>Podosporaceae</taxon>
        <taxon>Podospora</taxon>
    </lineage>
</organism>
<sequence>MMSIPTPRARDLLPPIRHRHGKKRSARSPIVIEHRPTPARAPFCIDTYSQPLPRMWYVPDPPAWTPSVSSTSGGRLPDPYPFQTSSRTKDARSQIWNAVAPPSGQGHPHNPPRQDLSPSTSSKPIAHKGPASGLPTPPSTPVITRLATPDIDFPDPDGEFCACCTRKTNCVVGMSKMDLQLQNATRYMACRKDDSNHMWRARG</sequence>
<protein>
    <submittedName>
        <fullName evidence="2">Uncharacterized protein</fullName>
    </submittedName>
</protein>
<proteinExistence type="predicted"/>
<dbReference type="Proteomes" id="UP001270362">
    <property type="component" value="Unassembled WGS sequence"/>
</dbReference>
<dbReference type="AlphaFoldDB" id="A0AAE0XDB3"/>
<dbReference type="EMBL" id="JAULSO010000002">
    <property type="protein sequence ID" value="KAK3690564.1"/>
    <property type="molecule type" value="Genomic_DNA"/>
</dbReference>
<evidence type="ECO:0000313" key="2">
    <source>
        <dbReference type="EMBL" id="KAK3690564.1"/>
    </source>
</evidence>
<accession>A0AAE0XDB3</accession>
<evidence type="ECO:0000313" key="3">
    <source>
        <dbReference type="Proteomes" id="UP001270362"/>
    </source>
</evidence>
<gene>
    <name evidence="2" type="ORF">B0T22DRAFT_463882</name>
</gene>
<feature type="region of interest" description="Disordered" evidence="1">
    <location>
        <begin position="1"/>
        <end position="34"/>
    </location>
</feature>
<reference evidence="2" key="2">
    <citation type="submission" date="2023-06" db="EMBL/GenBank/DDBJ databases">
        <authorList>
            <consortium name="Lawrence Berkeley National Laboratory"/>
            <person name="Haridas S."/>
            <person name="Hensen N."/>
            <person name="Bonometti L."/>
            <person name="Westerberg I."/>
            <person name="Brannstrom I.O."/>
            <person name="Guillou S."/>
            <person name="Cros-Aarteil S."/>
            <person name="Calhoun S."/>
            <person name="Kuo A."/>
            <person name="Mondo S."/>
            <person name="Pangilinan J."/>
            <person name="Riley R."/>
            <person name="Labutti K."/>
            <person name="Andreopoulos B."/>
            <person name="Lipzen A."/>
            <person name="Chen C."/>
            <person name="Yanf M."/>
            <person name="Daum C."/>
            <person name="Ng V."/>
            <person name="Clum A."/>
            <person name="Steindorff A."/>
            <person name="Ohm R."/>
            <person name="Martin F."/>
            <person name="Silar P."/>
            <person name="Natvig D."/>
            <person name="Lalanne C."/>
            <person name="Gautier V."/>
            <person name="Ament-Velasquez S.L."/>
            <person name="Kruys A."/>
            <person name="Hutchinson M.I."/>
            <person name="Powell A.J."/>
            <person name="Barry K."/>
            <person name="Miller A.N."/>
            <person name="Grigoriev I.V."/>
            <person name="Debuchy R."/>
            <person name="Gladieux P."/>
            <person name="Thoren M.H."/>
            <person name="Johannesson H."/>
        </authorList>
    </citation>
    <scope>NUCLEOTIDE SEQUENCE</scope>
    <source>
        <strain evidence="2">CBS 314.62</strain>
    </source>
</reference>